<evidence type="ECO:0000259" key="3">
    <source>
        <dbReference type="Pfam" id="PF12780"/>
    </source>
</evidence>
<dbReference type="InterPro" id="IPR026983">
    <property type="entry name" value="DHC"/>
</dbReference>
<name>A0ABN9A8G1_9NEOB</name>
<dbReference type="PANTHER" id="PTHR46961:SF8">
    <property type="entry name" value="DYNEIN AXONEMAL HEAVY CHAIN 7"/>
    <property type="match status" value="1"/>
</dbReference>
<dbReference type="Gene3D" id="1.20.920.20">
    <property type="match status" value="1"/>
</dbReference>
<gene>
    <name evidence="4" type="ORF">SPARVUS_LOCUS125904</name>
</gene>
<evidence type="ECO:0000313" key="5">
    <source>
        <dbReference type="Proteomes" id="UP001162483"/>
    </source>
</evidence>
<evidence type="ECO:0000313" key="4">
    <source>
        <dbReference type="EMBL" id="CAI9532291.1"/>
    </source>
</evidence>
<reference evidence="4" key="1">
    <citation type="submission" date="2023-05" db="EMBL/GenBank/DDBJ databases">
        <authorList>
            <person name="Stuckert A."/>
        </authorList>
    </citation>
    <scope>NUCLEOTIDE SEQUENCE</scope>
</reference>
<dbReference type="InterPro" id="IPR024317">
    <property type="entry name" value="Dynein_heavy_chain_D4_dom"/>
</dbReference>
<proteinExistence type="inferred from homology"/>
<dbReference type="InterPro" id="IPR027417">
    <property type="entry name" value="P-loop_NTPase"/>
</dbReference>
<keyword evidence="5" id="KW-1185">Reference proteome</keyword>
<dbReference type="PANTHER" id="PTHR46961">
    <property type="entry name" value="DYNEIN HEAVY CHAIN 1, AXONEMAL-LIKE PROTEIN"/>
    <property type="match status" value="1"/>
</dbReference>
<feature type="coiled-coil region" evidence="2">
    <location>
        <begin position="116"/>
        <end position="143"/>
    </location>
</feature>
<organism evidence="4 5">
    <name type="scientific">Staurois parvus</name>
    <dbReference type="NCBI Taxonomy" id="386267"/>
    <lineage>
        <taxon>Eukaryota</taxon>
        <taxon>Metazoa</taxon>
        <taxon>Chordata</taxon>
        <taxon>Craniata</taxon>
        <taxon>Vertebrata</taxon>
        <taxon>Euteleostomi</taxon>
        <taxon>Amphibia</taxon>
        <taxon>Batrachia</taxon>
        <taxon>Anura</taxon>
        <taxon>Neobatrachia</taxon>
        <taxon>Ranoidea</taxon>
        <taxon>Ranidae</taxon>
        <taxon>Staurois</taxon>
    </lineage>
</organism>
<dbReference type="SUPFAM" id="SSF52540">
    <property type="entry name" value="P-loop containing nucleoside triphosphate hydrolases"/>
    <property type="match status" value="1"/>
</dbReference>
<dbReference type="Pfam" id="PF12780">
    <property type="entry name" value="AAA_8"/>
    <property type="match status" value="1"/>
</dbReference>
<accession>A0ABN9A8G1</accession>
<keyword evidence="2" id="KW-0175">Coiled coil</keyword>
<evidence type="ECO:0000256" key="2">
    <source>
        <dbReference type="SAM" id="Coils"/>
    </source>
</evidence>
<feature type="domain" description="Dynein heavy chain AAA module D4" evidence="3">
    <location>
        <begin position="2"/>
        <end position="94"/>
    </location>
</feature>
<dbReference type="Proteomes" id="UP001162483">
    <property type="component" value="Unassembled WGS sequence"/>
</dbReference>
<evidence type="ECO:0000256" key="1">
    <source>
        <dbReference type="ARBA" id="ARBA00008887"/>
    </source>
</evidence>
<comment type="caution">
    <text evidence="4">The sequence shown here is derived from an EMBL/GenBank/DDBJ whole genome shotgun (WGS) entry which is preliminary data.</text>
</comment>
<protein>
    <recommendedName>
        <fullName evidence="3">Dynein heavy chain AAA module D4 domain-containing protein</fullName>
    </recommendedName>
</protein>
<sequence length="174" mass="20366">CRNRIRQYPALVNCTTIDWFSEWPQEALLEVAKRYLEGVELGNMEGINGKVARIFVTMHRSVAEYSHKMKMELRRHNYITPTSYLEVVSRYKSLLNEKRTELGEKATKLRNGLFKIDETREKVEKMSEELAIARSQVAEFQKQCEEYLVIIVQQRREADEQQKAVTAHSEKIAA</sequence>
<dbReference type="EMBL" id="CATNWA010000050">
    <property type="protein sequence ID" value="CAI9532291.1"/>
    <property type="molecule type" value="Genomic_DNA"/>
</dbReference>
<comment type="similarity">
    <text evidence="1">Belongs to the dynein heavy chain family.</text>
</comment>
<feature type="non-terminal residue" evidence="4">
    <location>
        <position position="1"/>
    </location>
</feature>
<feature type="non-terminal residue" evidence="4">
    <location>
        <position position="174"/>
    </location>
</feature>